<keyword evidence="4 6" id="KW-1133">Transmembrane helix</keyword>
<keyword evidence="2" id="KW-1003">Cell membrane</keyword>
<feature type="transmembrane region" description="Helical" evidence="6">
    <location>
        <begin position="284"/>
        <end position="306"/>
    </location>
</feature>
<evidence type="ECO:0000256" key="4">
    <source>
        <dbReference type="ARBA" id="ARBA00022989"/>
    </source>
</evidence>
<evidence type="ECO:0000256" key="5">
    <source>
        <dbReference type="ARBA" id="ARBA00023136"/>
    </source>
</evidence>
<accession>A0A6M0CNA9</accession>
<dbReference type="CDD" id="cd18773">
    <property type="entry name" value="PDC1_HK_sensor"/>
    <property type="match status" value="1"/>
</dbReference>
<proteinExistence type="predicted"/>
<reference evidence="8 9" key="1">
    <citation type="submission" date="2020-02" db="EMBL/GenBank/DDBJ databases">
        <title>Broccoli isolated Pseudomonas sp.</title>
        <authorList>
            <person name="Fujikawa T."/>
            <person name="Sawada H."/>
        </authorList>
    </citation>
    <scope>NUCLEOTIDE SEQUENCE [LARGE SCALE GENOMIC DNA]</scope>
    <source>
        <strain evidence="8 9">MAFF212428</strain>
    </source>
</reference>
<dbReference type="InterPro" id="IPR033479">
    <property type="entry name" value="dCache_1"/>
</dbReference>
<dbReference type="Pfam" id="PF02743">
    <property type="entry name" value="dCache_1"/>
    <property type="match status" value="1"/>
</dbReference>
<dbReference type="Proteomes" id="UP000480410">
    <property type="component" value="Unassembled WGS sequence"/>
</dbReference>
<dbReference type="GO" id="GO:0005886">
    <property type="term" value="C:plasma membrane"/>
    <property type="evidence" value="ECO:0007669"/>
    <property type="project" value="UniProtKB-SubCell"/>
</dbReference>
<feature type="non-terminal residue" evidence="8">
    <location>
        <position position="307"/>
    </location>
</feature>
<dbReference type="Gene3D" id="3.30.450.20">
    <property type="entry name" value="PAS domain"/>
    <property type="match status" value="1"/>
</dbReference>
<evidence type="ECO:0000256" key="6">
    <source>
        <dbReference type="SAM" id="Phobius"/>
    </source>
</evidence>
<keyword evidence="3 6" id="KW-0812">Transmembrane</keyword>
<dbReference type="AlphaFoldDB" id="A0A6M0CNA9"/>
<dbReference type="InterPro" id="IPR029151">
    <property type="entry name" value="Sensor-like_sf"/>
</dbReference>
<name>A0A6M0CNA9_9PSED</name>
<evidence type="ECO:0000259" key="7">
    <source>
        <dbReference type="Pfam" id="PF02743"/>
    </source>
</evidence>
<evidence type="ECO:0000313" key="9">
    <source>
        <dbReference type="Proteomes" id="UP000480410"/>
    </source>
</evidence>
<evidence type="ECO:0000256" key="2">
    <source>
        <dbReference type="ARBA" id="ARBA00022475"/>
    </source>
</evidence>
<dbReference type="CDD" id="cd12912">
    <property type="entry name" value="PDC2_MCP_like"/>
    <property type="match status" value="1"/>
</dbReference>
<gene>
    <name evidence="8" type="ORF">G3435_00085</name>
</gene>
<comment type="subcellular location">
    <subcellularLocation>
        <location evidence="1">Cell membrane</location>
        <topology evidence="1">Multi-pass membrane protein</topology>
    </subcellularLocation>
</comment>
<evidence type="ECO:0000256" key="3">
    <source>
        <dbReference type="ARBA" id="ARBA00022692"/>
    </source>
</evidence>
<evidence type="ECO:0000313" key="8">
    <source>
        <dbReference type="EMBL" id="NER58802.1"/>
    </source>
</evidence>
<dbReference type="SUPFAM" id="SSF103190">
    <property type="entry name" value="Sensory domain-like"/>
    <property type="match status" value="1"/>
</dbReference>
<comment type="caution">
    <text evidence="8">The sequence shown here is derived from an EMBL/GenBank/DDBJ whole genome shotgun (WGS) entry which is preliminary data.</text>
</comment>
<keyword evidence="5 6" id="KW-0472">Membrane</keyword>
<organism evidence="8 9">
    <name type="scientific">Pseudomonas brassicae</name>
    <dbReference type="NCBI Taxonomy" id="2708063"/>
    <lineage>
        <taxon>Bacteria</taxon>
        <taxon>Pseudomonadati</taxon>
        <taxon>Pseudomonadota</taxon>
        <taxon>Gammaproteobacteria</taxon>
        <taxon>Pseudomonadales</taxon>
        <taxon>Pseudomonadaceae</taxon>
        <taxon>Pseudomonas</taxon>
    </lineage>
</organism>
<evidence type="ECO:0000256" key="1">
    <source>
        <dbReference type="ARBA" id="ARBA00004651"/>
    </source>
</evidence>
<protein>
    <submittedName>
        <fullName evidence="8">Chemotaxis protein</fullName>
    </submittedName>
</protein>
<sequence length="307" mass="33210">MKIKNKLVLAFVLVAFIPVSLVAVISVLNFRTQAVEQFIDGSTREIRQIDGNMRQFFDGIQQNVDQMAADPVYTTVSSLKDYKAAGAAAQPLPPAAQGVIEAFARFGATHPSAAILSIGLEDGTYAKWPDDPQLANYDPRARPWYKAAMASPGKTVRTAAYYYDKDDVALVGTARAMLDDAGKAKGVFVVSVSLKNLTELVKSIKLGESGYVMLIEDGTVLVDPRDAGHSFKPLKELGEPYAKLAATAQGSTEVDIDGVRYMANIWTSPGLGWRFVGLIQYDEVMGAATRMTYLAAVIVVVLALFFA</sequence>
<feature type="domain" description="Cache" evidence="7">
    <location>
        <begin position="47"/>
        <end position="277"/>
    </location>
</feature>
<dbReference type="EMBL" id="JAAHBV010000003">
    <property type="protein sequence ID" value="NER58802.1"/>
    <property type="molecule type" value="Genomic_DNA"/>
</dbReference>